<evidence type="ECO:0000259" key="2">
    <source>
        <dbReference type="PROSITE" id="PS50943"/>
    </source>
</evidence>
<dbReference type="InterPro" id="IPR013430">
    <property type="entry name" value="Toxin_antidote_HigA"/>
</dbReference>
<dbReference type="NCBIfam" id="TIGR02607">
    <property type="entry name" value="antidote_HigA"/>
    <property type="match status" value="1"/>
</dbReference>
<dbReference type="GO" id="GO:0003677">
    <property type="term" value="F:DNA binding"/>
    <property type="evidence" value="ECO:0007669"/>
    <property type="project" value="UniProtKB-KW"/>
</dbReference>
<dbReference type="InterPro" id="IPR010982">
    <property type="entry name" value="Lambda_DNA-bd_dom_sf"/>
</dbReference>
<dbReference type="Pfam" id="PF01381">
    <property type="entry name" value="HTH_3"/>
    <property type="match status" value="1"/>
</dbReference>
<feature type="domain" description="HTH cro/C1-type" evidence="2">
    <location>
        <begin position="19"/>
        <end position="72"/>
    </location>
</feature>
<evidence type="ECO:0000256" key="1">
    <source>
        <dbReference type="ARBA" id="ARBA00023125"/>
    </source>
</evidence>
<evidence type="ECO:0000313" key="6">
    <source>
        <dbReference type="Proteomes" id="UP001432995"/>
    </source>
</evidence>
<evidence type="ECO:0000313" key="4">
    <source>
        <dbReference type="EMBL" id="MER2291177.1"/>
    </source>
</evidence>
<name>A0AAJ1U0S6_9HYPH</name>
<dbReference type="EMBL" id="JAUSWL010000011">
    <property type="protein sequence ID" value="MDQ0546048.1"/>
    <property type="molecule type" value="Genomic_DNA"/>
</dbReference>
<comment type="caution">
    <text evidence="3">The sequence shown here is derived from an EMBL/GenBank/DDBJ whole genome shotgun (WGS) entry which is preliminary data.</text>
</comment>
<gene>
    <name evidence="4" type="ORF">ABS770_23275</name>
    <name evidence="3" type="ORF">QO001_004996</name>
</gene>
<sequence length="119" mass="13164">MSITYQLENPGHPGGFVRRNILEARNLTVMAAASLLGVTRQALSDFLNEKTALTAELALRIETVFGCSMETLMELQTRFEIANARKHQAEIQSELAAAPRVQEPVDRPEPIVKRAYAIG</sequence>
<evidence type="ECO:0000313" key="3">
    <source>
        <dbReference type="EMBL" id="MDQ0546048.1"/>
    </source>
</evidence>
<keyword evidence="1" id="KW-0238">DNA-binding</keyword>
<keyword evidence="6" id="KW-1185">Reference proteome</keyword>
<dbReference type="Proteomes" id="UP001432995">
    <property type="component" value="Unassembled WGS sequence"/>
</dbReference>
<dbReference type="AlphaFoldDB" id="A0AAJ1U0S6"/>
<reference evidence="4" key="2">
    <citation type="submission" date="2024-06" db="EMBL/GenBank/DDBJ databases">
        <authorList>
            <person name="Campbell A.G."/>
        </authorList>
    </citation>
    <scope>NUCLEOTIDE SEQUENCE</scope>
    <source>
        <strain evidence="4">EM17</strain>
    </source>
</reference>
<proteinExistence type="predicted"/>
<reference evidence="3" key="1">
    <citation type="submission" date="2023-07" db="EMBL/GenBank/DDBJ databases">
        <title>Genomic Encyclopedia of Type Strains, Phase IV (KMG-IV): sequencing the most valuable type-strain genomes for metagenomic binning, comparative biology and taxonomic classification.</title>
        <authorList>
            <person name="Goeker M."/>
        </authorList>
    </citation>
    <scope>NUCLEOTIDE SEQUENCE</scope>
    <source>
        <strain evidence="3">DSM 19569</strain>
    </source>
</reference>
<dbReference type="CDD" id="cd00093">
    <property type="entry name" value="HTH_XRE"/>
    <property type="match status" value="1"/>
</dbReference>
<organism evidence="3 5">
    <name type="scientific">Methylobacterium brachiatum</name>
    <dbReference type="NCBI Taxonomy" id="269660"/>
    <lineage>
        <taxon>Bacteria</taxon>
        <taxon>Pseudomonadati</taxon>
        <taxon>Pseudomonadota</taxon>
        <taxon>Alphaproteobacteria</taxon>
        <taxon>Hyphomicrobiales</taxon>
        <taxon>Methylobacteriaceae</taxon>
        <taxon>Methylobacterium</taxon>
    </lineage>
</organism>
<dbReference type="InterPro" id="IPR001387">
    <property type="entry name" value="Cro/C1-type_HTH"/>
</dbReference>
<dbReference type="PANTHER" id="PTHR36924">
    <property type="entry name" value="ANTITOXIN HIGA-1"/>
    <property type="match status" value="1"/>
</dbReference>
<accession>A0AAJ1U0S6</accession>
<dbReference type="RefSeq" id="WP_007564764.1">
    <property type="nucleotide sequence ID" value="NZ_CP033231.1"/>
</dbReference>
<dbReference type="EMBL" id="JBELQD010000039">
    <property type="protein sequence ID" value="MER2291177.1"/>
    <property type="molecule type" value="Genomic_DNA"/>
</dbReference>
<dbReference type="PANTHER" id="PTHR36924:SF1">
    <property type="entry name" value="ANTITOXIN HIGA-1"/>
    <property type="match status" value="1"/>
</dbReference>
<dbReference type="Proteomes" id="UP001223420">
    <property type="component" value="Unassembled WGS sequence"/>
</dbReference>
<dbReference type="SUPFAM" id="SSF47413">
    <property type="entry name" value="lambda repressor-like DNA-binding domains"/>
    <property type="match status" value="1"/>
</dbReference>
<evidence type="ECO:0000313" key="5">
    <source>
        <dbReference type="Proteomes" id="UP001223420"/>
    </source>
</evidence>
<protein>
    <submittedName>
        <fullName evidence="3">Addiction module HigA family antidote</fullName>
    </submittedName>
    <submittedName>
        <fullName evidence="4">HigA family addiction module antitoxin</fullName>
    </submittedName>
</protein>
<dbReference type="PROSITE" id="PS50943">
    <property type="entry name" value="HTH_CROC1"/>
    <property type="match status" value="1"/>
</dbReference>
<dbReference type="SMART" id="SM00530">
    <property type="entry name" value="HTH_XRE"/>
    <property type="match status" value="1"/>
</dbReference>
<dbReference type="Gene3D" id="1.10.260.40">
    <property type="entry name" value="lambda repressor-like DNA-binding domains"/>
    <property type="match status" value="1"/>
</dbReference>